<dbReference type="EMBL" id="MU274927">
    <property type="protein sequence ID" value="KAI0085884.1"/>
    <property type="molecule type" value="Genomic_DNA"/>
</dbReference>
<comment type="caution">
    <text evidence="1">The sequence shown here is derived from an EMBL/GenBank/DDBJ whole genome shotgun (WGS) entry which is preliminary data.</text>
</comment>
<proteinExistence type="predicted"/>
<reference evidence="1" key="1">
    <citation type="journal article" date="2021" name="Environ. Microbiol.">
        <title>Gene family expansions and transcriptome signatures uncover fungal adaptations to wood decay.</title>
        <authorList>
            <person name="Hage H."/>
            <person name="Miyauchi S."/>
            <person name="Viragh M."/>
            <person name="Drula E."/>
            <person name="Min B."/>
            <person name="Chaduli D."/>
            <person name="Navarro D."/>
            <person name="Favel A."/>
            <person name="Norest M."/>
            <person name="Lesage-Meessen L."/>
            <person name="Balint B."/>
            <person name="Merenyi Z."/>
            <person name="de Eugenio L."/>
            <person name="Morin E."/>
            <person name="Martinez A.T."/>
            <person name="Baldrian P."/>
            <person name="Stursova M."/>
            <person name="Martinez M.J."/>
            <person name="Novotny C."/>
            <person name="Magnuson J.K."/>
            <person name="Spatafora J.W."/>
            <person name="Maurice S."/>
            <person name="Pangilinan J."/>
            <person name="Andreopoulos W."/>
            <person name="LaButti K."/>
            <person name="Hundley H."/>
            <person name="Na H."/>
            <person name="Kuo A."/>
            <person name="Barry K."/>
            <person name="Lipzen A."/>
            <person name="Henrissat B."/>
            <person name="Riley R."/>
            <person name="Ahrendt S."/>
            <person name="Nagy L.G."/>
            <person name="Grigoriev I.V."/>
            <person name="Martin F."/>
            <person name="Rosso M.N."/>
        </authorList>
    </citation>
    <scope>NUCLEOTIDE SEQUENCE</scope>
    <source>
        <strain evidence="1">CBS 384.51</strain>
    </source>
</reference>
<protein>
    <submittedName>
        <fullName evidence="1">Uncharacterized protein</fullName>
    </submittedName>
</protein>
<evidence type="ECO:0000313" key="2">
    <source>
        <dbReference type="Proteomes" id="UP001055072"/>
    </source>
</evidence>
<evidence type="ECO:0000313" key="1">
    <source>
        <dbReference type="EMBL" id="KAI0085884.1"/>
    </source>
</evidence>
<organism evidence="1 2">
    <name type="scientific">Irpex rosettiformis</name>
    <dbReference type="NCBI Taxonomy" id="378272"/>
    <lineage>
        <taxon>Eukaryota</taxon>
        <taxon>Fungi</taxon>
        <taxon>Dikarya</taxon>
        <taxon>Basidiomycota</taxon>
        <taxon>Agaricomycotina</taxon>
        <taxon>Agaricomycetes</taxon>
        <taxon>Polyporales</taxon>
        <taxon>Irpicaceae</taxon>
        <taxon>Irpex</taxon>
    </lineage>
</organism>
<name>A0ACB8TVR6_9APHY</name>
<gene>
    <name evidence="1" type="ORF">BDY19DRAFT_384290</name>
</gene>
<sequence length="151" mass="17099">MLDPNPSTRITPSDAMRHHYFHGFDWEALNEGHTPGVLSPLPPSTSPSHSKLKLRGMSFRTFHAARDARNKRKGLGDENDPRLVRMGKLRDKYEAGVHEWTCPVGYMDGAFSTALMRREENEEEAVEPVLPGVPDDVDLPEIEDEDEDEVF</sequence>
<accession>A0ACB8TVR6</accession>
<keyword evidence="2" id="KW-1185">Reference proteome</keyword>
<dbReference type="Proteomes" id="UP001055072">
    <property type="component" value="Unassembled WGS sequence"/>
</dbReference>